<gene>
    <name evidence="1" type="ORF">PPROV_000577900</name>
</gene>
<dbReference type="Proteomes" id="UP000660262">
    <property type="component" value="Unassembled WGS sequence"/>
</dbReference>
<dbReference type="OrthoDB" id="498824at2759"/>
<accession>A0A830HI80</accession>
<comment type="caution">
    <text evidence="1">The sequence shown here is derived from an EMBL/GenBank/DDBJ whole genome shotgun (WGS) entry which is preliminary data.</text>
</comment>
<evidence type="ECO:0000313" key="1">
    <source>
        <dbReference type="EMBL" id="GHP07036.1"/>
    </source>
</evidence>
<name>A0A830HI80_9CHLO</name>
<protein>
    <submittedName>
        <fullName evidence="1">Uncharacterized protein</fullName>
    </submittedName>
</protein>
<reference evidence="1" key="1">
    <citation type="submission" date="2020-10" db="EMBL/GenBank/DDBJ databases">
        <title>Unveiling of a novel bifunctional photoreceptor, Dualchrome1, isolated from a cosmopolitan green alga.</title>
        <authorList>
            <person name="Suzuki S."/>
            <person name="Kawachi M."/>
        </authorList>
    </citation>
    <scope>NUCLEOTIDE SEQUENCE</scope>
    <source>
        <strain evidence="1">NIES 2893</strain>
    </source>
</reference>
<organism evidence="1 2">
    <name type="scientific">Pycnococcus provasolii</name>
    <dbReference type="NCBI Taxonomy" id="41880"/>
    <lineage>
        <taxon>Eukaryota</taxon>
        <taxon>Viridiplantae</taxon>
        <taxon>Chlorophyta</taxon>
        <taxon>Pseudoscourfieldiophyceae</taxon>
        <taxon>Pseudoscourfieldiales</taxon>
        <taxon>Pycnococcaceae</taxon>
        <taxon>Pycnococcus</taxon>
    </lineage>
</organism>
<dbReference type="AlphaFoldDB" id="A0A830HI80"/>
<keyword evidence="2" id="KW-1185">Reference proteome</keyword>
<proteinExistence type="predicted"/>
<evidence type="ECO:0000313" key="2">
    <source>
        <dbReference type="Proteomes" id="UP000660262"/>
    </source>
</evidence>
<sequence>MAETVAPLIRRAIPQCSTLVVTTTGHDTENTMGVRTQRELHLTQVNSSSFVMENANLEEAITCAADPTNGIARHVAGVPAALCVVVAAQAANVGANEQLPELRAARAASVIGVPTIAIFNAAGDEVPTAEASHAMADLIRASANVLVEERSTWTKPANCPRAHYPFPEKGRWGSTLAQVNASAELKRAVASSATSATSFELSDCWSIGGEVILSEDERGDMSASDARAVLRRAFCDGDIFLSATIPPRFAPNAKRFAATRPGVLWRQDTVDTTSAFDATATYGDQYGRSLPLHNVGDAHPTLAGARFVPQRHSAEVVEETKRALGSSNVPDTTAIPKTFRITAGTKLSDNSMGGDVDALLACRCGVTLSQTWPCGHACSLLDRVVAEALNEDNEGDGMPLWLAEVRCDRL</sequence>
<dbReference type="EMBL" id="BNJQ01000015">
    <property type="protein sequence ID" value="GHP07036.1"/>
    <property type="molecule type" value="Genomic_DNA"/>
</dbReference>